<name>A0A847HC77_9CORY</name>
<accession>A0A847HC77</accession>
<feature type="domain" description="OCT" evidence="2">
    <location>
        <begin position="1"/>
        <end position="25"/>
    </location>
</feature>
<dbReference type="AlphaFoldDB" id="A0A847HC77"/>
<dbReference type="GO" id="GO:0005525">
    <property type="term" value="F:GTP binding"/>
    <property type="evidence" value="ECO:0007669"/>
    <property type="project" value="UniProtKB-KW"/>
</dbReference>
<reference evidence="3 4" key="1">
    <citation type="journal article" date="2020" name="Biotechnol. Biofuels">
        <title>New insights from the biogas microbiome by comprehensive genome-resolved metagenomics of nearly 1600 species originating from multiple anaerobic digesters.</title>
        <authorList>
            <person name="Campanaro S."/>
            <person name="Treu L."/>
            <person name="Rodriguez-R L.M."/>
            <person name="Kovalovszki A."/>
            <person name="Ziels R.M."/>
            <person name="Maus I."/>
            <person name="Zhu X."/>
            <person name="Kougias P.G."/>
            <person name="Basile A."/>
            <person name="Luo G."/>
            <person name="Schluter A."/>
            <person name="Konstantinidis K.T."/>
            <person name="Angelidaki I."/>
        </authorList>
    </citation>
    <scope>NUCLEOTIDE SEQUENCE [LARGE SCALE GENOMIC DNA]</scope>
    <source>
        <strain evidence="3">AS06rmzACSIP_235</strain>
    </source>
</reference>
<keyword evidence="1" id="KW-0547">Nucleotide-binding</keyword>
<comment type="caution">
    <text evidence="3">The sequence shown here is derived from an EMBL/GenBank/DDBJ whole genome shotgun (WGS) entry which is preliminary data.</text>
</comment>
<feature type="non-terminal residue" evidence="3">
    <location>
        <position position="1"/>
    </location>
</feature>
<dbReference type="Proteomes" id="UP000523614">
    <property type="component" value="Unassembled WGS sequence"/>
</dbReference>
<evidence type="ECO:0000313" key="4">
    <source>
        <dbReference type="Proteomes" id="UP000523614"/>
    </source>
</evidence>
<dbReference type="EMBL" id="JAAYYP010000344">
    <property type="protein sequence ID" value="NLF91589.1"/>
    <property type="molecule type" value="Genomic_DNA"/>
</dbReference>
<dbReference type="PROSITE" id="PS51881">
    <property type="entry name" value="OCT"/>
    <property type="match status" value="1"/>
</dbReference>
<protein>
    <submittedName>
        <fullName evidence="3">DUF1967 domain-containing protein</fullName>
    </submittedName>
</protein>
<evidence type="ECO:0000259" key="2">
    <source>
        <dbReference type="PROSITE" id="PS51881"/>
    </source>
</evidence>
<gene>
    <name evidence="3" type="ORF">GX570_09650</name>
</gene>
<dbReference type="InterPro" id="IPR036346">
    <property type="entry name" value="GTP-bd_prot_GTP1/OBG_C_sf"/>
</dbReference>
<evidence type="ECO:0000313" key="3">
    <source>
        <dbReference type="EMBL" id="NLF91589.1"/>
    </source>
</evidence>
<evidence type="ECO:0000256" key="1">
    <source>
        <dbReference type="ARBA" id="ARBA00023134"/>
    </source>
</evidence>
<proteinExistence type="predicted"/>
<keyword evidence="1" id="KW-0342">GTP-binding</keyword>
<sequence length="84" mass="9138">AALFKAGAREGAHVTIGDVTFDWEPMTGSGVDPTVAGRGQDARLLSTERVSAAERKRASQARRGLIDEFDYGEDEVASRERWEG</sequence>
<dbReference type="SUPFAM" id="SSF102741">
    <property type="entry name" value="Obg GTP-binding protein C-terminal domain"/>
    <property type="match status" value="1"/>
</dbReference>
<organism evidence="3 4">
    <name type="scientific">Corynebacterium marinum</name>
    <dbReference type="NCBI Taxonomy" id="349751"/>
    <lineage>
        <taxon>Bacteria</taxon>
        <taxon>Bacillati</taxon>
        <taxon>Actinomycetota</taxon>
        <taxon>Actinomycetes</taxon>
        <taxon>Mycobacteriales</taxon>
        <taxon>Corynebacteriaceae</taxon>
        <taxon>Corynebacterium</taxon>
    </lineage>
</organism>
<dbReference type="InterPro" id="IPR015349">
    <property type="entry name" value="OCT_dom"/>
</dbReference>